<reference evidence="2 3" key="2">
    <citation type="submission" date="2019-02" db="EMBL/GenBank/DDBJ databases">
        <title>Draft Genome Sequences of Six Type Strains of the Genus Massilia.</title>
        <authorList>
            <person name="Miess H."/>
            <person name="Frediansyhah A."/>
            <person name="Gross H."/>
        </authorList>
    </citation>
    <scope>NUCLEOTIDE SEQUENCE [LARGE SCALE GENOMIC DNA]</scope>
    <source>
        <strain evidence="2 3">DSM 17472</strain>
    </source>
</reference>
<dbReference type="OrthoDB" id="3192540at2"/>
<accession>A0A411WW75</accession>
<dbReference type="PIRSF" id="PIRSF033199">
    <property type="entry name" value="UCP033199"/>
    <property type="match status" value="1"/>
</dbReference>
<sequence length="115" mass="13039">MTEHRIYTTPFARLYPMYVQKAERKGRTKDEVDRITCWLTGYSPAQLAAAAEGQGDVRAFFDGAPAFHPHAALITGLVCGVRVENVEDPLMRRIRYLDKLVDELAKGKSMEKILR</sequence>
<evidence type="ECO:0000313" key="3">
    <source>
        <dbReference type="Proteomes" id="UP000292307"/>
    </source>
</evidence>
<reference evidence="1" key="1">
    <citation type="journal article" date="2014" name="Int. J. Syst. Evol. Microbiol.">
        <title>Complete genome sequence of Corynebacterium casei LMG S-19264T (=DSM 44701T), isolated from a smear-ripened cheese.</title>
        <authorList>
            <consortium name="US DOE Joint Genome Institute (JGI-PGF)"/>
            <person name="Walter F."/>
            <person name="Albersmeier A."/>
            <person name="Kalinowski J."/>
            <person name="Ruckert C."/>
        </authorList>
    </citation>
    <scope>NUCLEOTIDE SEQUENCE</scope>
    <source>
        <strain evidence="1">KCTC 12343</strain>
    </source>
</reference>
<dbReference type="RefSeq" id="WP_131144980.1">
    <property type="nucleotide sequence ID" value="NZ_BMWV01000002.1"/>
</dbReference>
<evidence type="ECO:0000313" key="1">
    <source>
        <dbReference type="EMBL" id="GGY30252.1"/>
    </source>
</evidence>
<evidence type="ECO:0000313" key="4">
    <source>
        <dbReference type="Proteomes" id="UP000628442"/>
    </source>
</evidence>
<dbReference type="Proteomes" id="UP000292307">
    <property type="component" value="Chromosome"/>
</dbReference>
<reference evidence="1" key="3">
    <citation type="submission" date="2022-12" db="EMBL/GenBank/DDBJ databases">
        <authorList>
            <person name="Sun Q."/>
            <person name="Kim S."/>
        </authorList>
    </citation>
    <scope>NUCLEOTIDE SEQUENCE</scope>
    <source>
        <strain evidence="1">KCTC 12343</strain>
    </source>
</reference>
<gene>
    <name evidence="2" type="ORF">EYF70_08330</name>
    <name evidence="1" type="ORF">GCM10007387_09860</name>
</gene>
<evidence type="ECO:0000313" key="2">
    <source>
        <dbReference type="EMBL" id="QBI00852.1"/>
    </source>
</evidence>
<dbReference type="EMBL" id="BMWV01000002">
    <property type="protein sequence ID" value="GGY30252.1"/>
    <property type="molecule type" value="Genomic_DNA"/>
</dbReference>
<dbReference type="Proteomes" id="UP000628442">
    <property type="component" value="Unassembled WGS sequence"/>
</dbReference>
<dbReference type="EMBL" id="CP036401">
    <property type="protein sequence ID" value="QBI00852.1"/>
    <property type="molecule type" value="Genomic_DNA"/>
</dbReference>
<name>A0A411WW75_9BURK</name>
<dbReference type="InterPro" id="IPR023204">
    <property type="entry name" value="SP1917_dom_sf"/>
</dbReference>
<keyword evidence="3" id="KW-1185">Reference proteome</keyword>
<dbReference type="InterPro" id="IPR014580">
    <property type="entry name" value="UCP033199"/>
</dbReference>
<organism evidence="1 4">
    <name type="scientific">Pseudoduganella albidiflava</name>
    <dbReference type="NCBI Taxonomy" id="321983"/>
    <lineage>
        <taxon>Bacteria</taxon>
        <taxon>Pseudomonadati</taxon>
        <taxon>Pseudomonadota</taxon>
        <taxon>Betaproteobacteria</taxon>
        <taxon>Burkholderiales</taxon>
        <taxon>Oxalobacteraceae</taxon>
        <taxon>Telluria group</taxon>
        <taxon>Pseudoduganella</taxon>
    </lineage>
</organism>
<proteinExistence type="predicted"/>
<protein>
    <submittedName>
        <fullName evidence="2">DUF2200 domain-containing protein</fullName>
    </submittedName>
</protein>
<dbReference type="AlphaFoldDB" id="A0A411WW75"/>
<dbReference type="Pfam" id="PF09966">
    <property type="entry name" value="DUF2200"/>
    <property type="match status" value="1"/>
</dbReference>
<dbReference type="Gene3D" id="1.10.8.290">
    <property type="entry name" value="uncharacterized protein sp1917 domain"/>
    <property type="match status" value="1"/>
</dbReference>